<organism evidence="2 3">
    <name type="scientific">Parafilimonas terrae</name>
    <dbReference type="NCBI Taxonomy" id="1465490"/>
    <lineage>
        <taxon>Bacteria</taxon>
        <taxon>Pseudomonadati</taxon>
        <taxon>Bacteroidota</taxon>
        <taxon>Chitinophagia</taxon>
        <taxon>Chitinophagales</taxon>
        <taxon>Chitinophagaceae</taxon>
        <taxon>Parafilimonas</taxon>
    </lineage>
</organism>
<accession>A0A1I5RVC3</accession>
<evidence type="ECO:0000313" key="3">
    <source>
        <dbReference type="Proteomes" id="UP000199031"/>
    </source>
</evidence>
<dbReference type="RefSeq" id="WP_090654030.1">
    <property type="nucleotide sequence ID" value="NZ_FOXQ01000001.1"/>
</dbReference>
<keyword evidence="3" id="KW-1185">Reference proteome</keyword>
<dbReference type="OrthoDB" id="8450910at2"/>
<evidence type="ECO:0000259" key="1">
    <source>
        <dbReference type="Pfam" id="PF13619"/>
    </source>
</evidence>
<protein>
    <submittedName>
        <fullName evidence="2">KTSC domain-containing protein</fullName>
    </submittedName>
</protein>
<dbReference type="AlphaFoldDB" id="A0A1I5RVC3"/>
<dbReference type="InterPro" id="IPR025309">
    <property type="entry name" value="KTSC_dom"/>
</dbReference>
<dbReference type="Proteomes" id="UP000199031">
    <property type="component" value="Unassembled WGS sequence"/>
</dbReference>
<reference evidence="2 3" key="1">
    <citation type="submission" date="2016-10" db="EMBL/GenBank/DDBJ databases">
        <authorList>
            <person name="de Groot N.N."/>
        </authorList>
    </citation>
    <scope>NUCLEOTIDE SEQUENCE [LARGE SCALE GENOMIC DNA]</scope>
    <source>
        <strain evidence="2 3">DSM 28286</strain>
    </source>
</reference>
<gene>
    <name evidence="2" type="ORF">SAMN05444277_101434</name>
</gene>
<dbReference type="EMBL" id="FOXQ01000001">
    <property type="protein sequence ID" value="SFP62370.1"/>
    <property type="molecule type" value="Genomic_DNA"/>
</dbReference>
<proteinExistence type="predicted"/>
<sequence>MKKSFHNNIIHLNSEALKSISYNEDKHILEATFSNNRTYQYIKMPKKVWKDFLKTIDAGKSAGAFINKRIKPFYKYVEIS</sequence>
<evidence type="ECO:0000313" key="2">
    <source>
        <dbReference type="EMBL" id="SFP62370.1"/>
    </source>
</evidence>
<feature type="domain" description="KTSC" evidence="1">
    <location>
        <begin position="13"/>
        <end position="74"/>
    </location>
</feature>
<dbReference type="Pfam" id="PF13619">
    <property type="entry name" value="KTSC"/>
    <property type="match status" value="1"/>
</dbReference>
<dbReference type="STRING" id="1465490.SAMN05444277_101434"/>
<name>A0A1I5RVC3_9BACT</name>